<dbReference type="AlphaFoldDB" id="A0A9D4IIH5"/>
<keyword evidence="3" id="KW-1185">Reference proteome</keyword>
<reference evidence="2" key="1">
    <citation type="journal article" date="2019" name="bioRxiv">
        <title>The Genome of the Zebra Mussel, Dreissena polymorpha: A Resource for Invasive Species Research.</title>
        <authorList>
            <person name="McCartney M.A."/>
            <person name="Auch B."/>
            <person name="Kono T."/>
            <person name="Mallez S."/>
            <person name="Zhang Y."/>
            <person name="Obille A."/>
            <person name="Becker A."/>
            <person name="Abrahante J.E."/>
            <person name="Garbe J."/>
            <person name="Badalamenti J.P."/>
            <person name="Herman A."/>
            <person name="Mangelson H."/>
            <person name="Liachko I."/>
            <person name="Sullivan S."/>
            <person name="Sone E.D."/>
            <person name="Koren S."/>
            <person name="Silverstein K.A.T."/>
            <person name="Beckman K.B."/>
            <person name="Gohl D.M."/>
        </authorList>
    </citation>
    <scope>NUCLEOTIDE SEQUENCE</scope>
    <source>
        <strain evidence="2">Duluth1</strain>
        <tissue evidence="2">Whole animal</tissue>
    </source>
</reference>
<organism evidence="2 3">
    <name type="scientific">Dreissena polymorpha</name>
    <name type="common">Zebra mussel</name>
    <name type="synonym">Mytilus polymorpha</name>
    <dbReference type="NCBI Taxonomy" id="45954"/>
    <lineage>
        <taxon>Eukaryota</taxon>
        <taxon>Metazoa</taxon>
        <taxon>Spiralia</taxon>
        <taxon>Lophotrochozoa</taxon>
        <taxon>Mollusca</taxon>
        <taxon>Bivalvia</taxon>
        <taxon>Autobranchia</taxon>
        <taxon>Heteroconchia</taxon>
        <taxon>Euheterodonta</taxon>
        <taxon>Imparidentia</taxon>
        <taxon>Neoheterodontei</taxon>
        <taxon>Myida</taxon>
        <taxon>Dreissenoidea</taxon>
        <taxon>Dreissenidae</taxon>
        <taxon>Dreissena</taxon>
    </lineage>
</organism>
<accession>A0A9D4IIH5</accession>
<dbReference type="EMBL" id="JAIWYP010000009">
    <property type="protein sequence ID" value="KAH3774319.1"/>
    <property type="molecule type" value="Genomic_DNA"/>
</dbReference>
<comment type="caution">
    <text evidence="2">The sequence shown here is derived from an EMBL/GenBank/DDBJ whole genome shotgun (WGS) entry which is preliminary data.</text>
</comment>
<dbReference type="Proteomes" id="UP000828390">
    <property type="component" value="Unassembled WGS sequence"/>
</dbReference>
<sequence>MIFLFIFFIVGCKRLLFVEATTVTMPTTATTTRRGGLLPVLLTTGAFPNSASLVTINGQLVRMVSNCTVHDFSTCPTGSCCTKTFLQYPAGYSGAKPDYQLECKPLLSTGEYCYFNTPENYCPCATKCHTNGFYGMCL</sequence>
<name>A0A9D4IIH5_DREPO</name>
<feature type="chain" id="PRO_5039569769" evidence="1">
    <location>
        <begin position="21"/>
        <end position="138"/>
    </location>
</feature>
<dbReference type="OrthoDB" id="6080668at2759"/>
<reference evidence="2" key="2">
    <citation type="submission" date="2020-11" db="EMBL/GenBank/DDBJ databases">
        <authorList>
            <person name="McCartney M.A."/>
            <person name="Auch B."/>
            <person name="Kono T."/>
            <person name="Mallez S."/>
            <person name="Becker A."/>
            <person name="Gohl D.M."/>
            <person name="Silverstein K.A.T."/>
            <person name="Koren S."/>
            <person name="Bechman K.B."/>
            <person name="Herman A."/>
            <person name="Abrahante J.E."/>
            <person name="Garbe J."/>
        </authorList>
    </citation>
    <scope>NUCLEOTIDE SEQUENCE</scope>
    <source>
        <strain evidence="2">Duluth1</strain>
        <tissue evidence="2">Whole animal</tissue>
    </source>
</reference>
<evidence type="ECO:0000256" key="1">
    <source>
        <dbReference type="SAM" id="SignalP"/>
    </source>
</evidence>
<feature type="signal peptide" evidence="1">
    <location>
        <begin position="1"/>
        <end position="20"/>
    </location>
</feature>
<protein>
    <submittedName>
        <fullName evidence="2">Uncharacterized protein</fullName>
    </submittedName>
</protein>
<evidence type="ECO:0000313" key="2">
    <source>
        <dbReference type="EMBL" id="KAH3774319.1"/>
    </source>
</evidence>
<evidence type="ECO:0000313" key="3">
    <source>
        <dbReference type="Proteomes" id="UP000828390"/>
    </source>
</evidence>
<gene>
    <name evidence="2" type="ORF">DPMN_175698</name>
</gene>
<keyword evidence="1" id="KW-0732">Signal</keyword>
<proteinExistence type="predicted"/>